<dbReference type="Pfam" id="PF08856">
    <property type="entry name" value="DUF1826"/>
    <property type="match status" value="1"/>
</dbReference>
<dbReference type="InterPro" id="IPR014955">
    <property type="entry name" value="DUF1826"/>
</dbReference>
<protein>
    <recommendedName>
        <fullName evidence="3">DUF1826 domain-containing protein</fullName>
    </recommendedName>
</protein>
<proteinExistence type="predicted"/>
<keyword evidence="2" id="KW-1185">Reference proteome</keyword>
<name>A0A7W9ZD87_NOVIT</name>
<sequence length="216" mass="23544">MPYPLPANTHRSPAEQALTALQSPDCLLALIERQLSPDLTAYLRGRQFSGCQPVDVTMPAGTDSEALECLLAAAGYPRHPGRTAMAADIATLMDLVGNLPRTGSVRMRLERVTTNACRFFHTDTLPLRLVCTYRGAGTEWLDDDACDRSGLGKGDNAKICRDRSGIHRMPEGWAGLMKGNRWAGPAEGYPGGLVHRSPPLYPGEWRLFLSLDALPD</sequence>
<dbReference type="Proteomes" id="UP000544872">
    <property type="component" value="Unassembled WGS sequence"/>
</dbReference>
<gene>
    <name evidence="1" type="ORF">FHS48_000768</name>
</gene>
<organism evidence="1 2">
    <name type="scientific">Novispirillum itersonii</name>
    <name type="common">Aquaspirillum itersonii</name>
    <dbReference type="NCBI Taxonomy" id="189"/>
    <lineage>
        <taxon>Bacteria</taxon>
        <taxon>Pseudomonadati</taxon>
        <taxon>Pseudomonadota</taxon>
        <taxon>Alphaproteobacteria</taxon>
        <taxon>Rhodospirillales</taxon>
        <taxon>Novispirillaceae</taxon>
        <taxon>Novispirillum</taxon>
    </lineage>
</organism>
<dbReference type="RefSeq" id="WP_184261592.1">
    <property type="nucleotide sequence ID" value="NZ_JACIIX010000002.1"/>
</dbReference>
<accession>A0A7W9ZD87</accession>
<evidence type="ECO:0000313" key="2">
    <source>
        <dbReference type="Proteomes" id="UP000544872"/>
    </source>
</evidence>
<comment type="caution">
    <text evidence="1">The sequence shown here is derived from an EMBL/GenBank/DDBJ whole genome shotgun (WGS) entry which is preliminary data.</text>
</comment>
<evidence type="ECO:0000313" key="1">
    <source>
        <dbReference type="EMBL" id="MBB6209366.1"/>
    </source>
</evidence>
<dbReference type="AlphaFoldDB" id="A0A7W9ZD87"/>
<evidence type="ECO:0008006" key="3">
    <source>
        <dbReference type="Google" id="ProtNLM"/>
    </source>
</evidence>
<dbReference type="EMBL" id="JACIIX010000002">
    <property type="protein sequence ID" value="MBB6209366.1"/>
    <property type="molecule type" value="Genomic_DNA"/>
</dbReference>
<reference evidence="1 2" key="1">
    <citation type="submission" date="2020-08" db="EMBL/GenBank/DDBJ databases">
        <title>Genomic Encyclopedia of Type Strains, Phase IV (KMG-IV): sequencing the most valuable type-strain genomes for metagenomic binning, comparative biology and taxonomic classification.</title>
        <authorList>
            <person name="Goeker M."/>
        </authorList>
    </citation>
    <scope>NUCLEOTIDE SEQUENCE [LARGE SCALE GENOMIC DNA]</scope>
    <source>
        <strain evidence="1 2">DSM 11590</strain>
    </source>
</reference>